<dbReference type="UniPathway" id="UPA00219"/>
<sequence>MTERLIGIALLTLTIHAAETLSYAVRMAGIRTGKLAIALSLTGMIVLVARTSNIAQGTMTGKIVDFAKRHAEFDLAGSFRFIIGGASVGTLIAIALFPTFVQLSARMIDHLEKAGSVPGMARNLMRADAIRHSVHHIRRPRLAMVRRFRKGAYPPRLMALNGFVTAVYTVGVLAALYASSLPGPYSIGISQSSGLINGLATILLTVLIDPHVALLTDRALRKEAALASVNQLYGALMLSRLGGTLLAQALFLPAAYWVQWVVPYL</sequence>
<evidence type="ECO:0000313" key="2">
    <source>
        <dbReference type="EMBL" id="TYP74820.1"/>
    </source>
</evidence>
<dbReference type="AlphaFoldDB" id="A0A5S5C912"/>
<comment type="caution">
    <text evidence="2">The sequence shown here is derived from an EMBL/GenBank/DDBJ whole genome shotgun (WGS) entry which is preliminary data.</text>
</comment>
<keyword evidence="1" id="KW-1133">Transmembrane helix</keyword>
<keyword evidence="1" id="KW-1003">Cell membrane</keyword>
<comment type="similarity">
    <text evidence="1">Belongs to the Amj family.</text>
</comment>
<keyword evidence="1" id="KW-0813">Transport</keyword>
<dbReference type="OrthoDB" id="7888986at2"/>
<comment type="subcellular location">
    <subcellularLocation>
        <location evidence="1">Cell membrane</location>
        <topology evidence="1">Multi-pass membrane protein</topology>
    </subcellularLocation>
</comment>
<comment type="caution">
    <text evidence="1">Lacks conserved residue(s) required for the propagation of feature annotation.</text>
</comment>
<dbReference type="RefSeq" id="WP_148930044.1">
    <property type="nucleotide sequence ID" value="NZ_VNHS01000005.1"/>
</dbReference>
<protein>
    <recommendedName>
        <fullName evidence="1">Lipid II flippase Amj</fullName>
    </recommendedName>
</protein>
<keyword evidence="3" id="KW-1185">Reference proteome</keyword>
<feature type="transmembrane region" description="Helical" evidence="1">
    <location>
        <begin position="157"/>
        <end position="178"/>
    </location>
</feature>
<gene>
    <name evidence="1" type="primary">amj</name>
    <name evidence="2" type="ORF">BCM02_105367</name>
</gene>
<evidence type="ECO:0000313" key="3">
    <source>
        <dbReference type="Proteomes" id="UP000323257"/>
    </source>
</evidence>
<dbReference type="Pfam" id="PF10997">
    <property type="entry name" value="Amj"/>
    <property type="match status" value="1"/>
</dbReference>
<keyword evidence="1" id="KW-0472">Membrane</keyword>
<dbReference type="InterPro" id="IPR021260">
    <property type="entry name" value="Amj"/>
</dbReference>
<reference evidence="2 3" key="1">
    <citation type="submission" date="2019-07" db="EMBL/GenBank/DDBJ databases">
        <title>Genomic Encyclopedia of Type Strains, Phase III (KMG-III): the genomes of soil and plant-associated and newly described type strains.</title>
        <authorList>
            <person name="Whitman W."/>
        </authorList>
    </citation>
    <scope>NUCLEOTIDE SEQUENCE [LARGE SCALE GENOMIC DNA]</scope>
    <source>
        <strain evidence="2 3">BL24</strain>
    </source>
</reference>
<dbReference type="GO" id="GO:0005886">
    <property type="term" value="C:plasma membrane"/>
    <property type="evidence" value="ECO:0007669"/>
    <property type="project" value="UniProtKB-SubCell"/>
</dbReference>
<name>A0A5S5C912_9BACL</name>
<dbReference type="EMBL" id="VNHS01000005">
    <property type="protein sequence ID" value="TYP74820.1"/>
    <property type="molecule type" value="Genomic_DNA"/>
</dbReference>
<comment type="function">
    <text evidence="1">Involved in peptidoglycan biosynthesis. Transports lipid-linked peptidoglycan precursors from the inner to the outer leaflet of the cytoplasmic membrane.</text>
</comment>
<dbReference type="GO" id="GO:0015648">
    <property type="term" value="F:lipid-linked peptidoglycan transporter activity"/>
    <property type="evidence" value="ECO:0007669"/>
    <property type="project" value="UniProtKB-UniRule"/>
</dbReference>
<dbReference type="GO" id="GO:0071555">
    <property type="term" value="P:cell wall organization"/>
    <property type="evidence" value="ECO:0007669"/>
    <property type="project" value="UniProtKB-KW"/>
</dbReference>
<comment type="pathway">
    <text evidence="1">Cell wall biogenesis; peptidoglycan biosynthesis.</text>
</comment>
<dbReference type="GO" id="GO:0009252">
    <property type="term" value="P:peptidoglycan biosynthetic process"/>
    <property type="evidence" value="ECO:0007669"/>
    <property type="project" value="UniProtKB-UniRule"/>
</dbReference>
<feature type="transmembrane region" description="Helical" evidence="1">
    <location>
        <begin position="198"/>
        <end position="216"/>
    </location>
</feature>
<dbReference type="Proteomes" id="UP000323257">
    <property type="component" value="Unassembled WGS sequence"/>
</dbReference>
<dbReference type="HAMAP" id="MF_02077">
    <property type="entry name" value="Amj_flippase"/>
    <property type="match status" value="1"/>
</dbReference>
<feature type="transmembrane region" description="Helical" evidence="1">
    <location>
        <begin position="237"/>
        <end position="258"/>
    </location>
</feature>
<accession>A0A5S5C912</accession>
<proteinExistence type="inferred from homology"/>
<feature type="transmembrane region" description="Helical" evidence="1">
    <location>
        <begin position="81"/>
        <end position="101"/>
    </location>
</feature>
<keyword evidence="1" id="KW-0961">Cell wall biogenesis/degradation</keyword>
<keyword evidence="1" id="KW-0812">Transmembrane</keyword>
<keyword evidence="1" id="KW-0573">Peptidoglycan synthesis</keyword>
<keyword evidence="1" id="KW-0133">Cell shape</keyword>
<dbReference type="GO" id="GO:0008360">
    <property type="term" value="P:regulation of cell shape"/>
    <property type="evidence" value="ECO:0007669"/>
    <property type="project" value="UniProtKB-KW"/>
</dbReference>
<evidence type="ECO:0000256" key="1">
    <source>
        <dbReference type="HAMAP-Rule" id="MF_02077"/>
    </source>
</evidence>
<organism evidence="2 3">
    <name type="scientific">Paenibacillus methanolicus</name>
    <dbReference type="NCBI Taxonomy" id="582686"/>
    <lineage>
        <taxon>Bacteria</taxon>
        <taxon>Bacillati</taxon>
        <taxon>Bacillota</taxon>
        <taxon>Bacilli</taxon>
        <taxon>Bacillales</taxon>
        <taxon>Paenibacillaceae</taxon>
        <taxon>Paenibacillus</taxon>
    </lineage>
</organism>